<dbReference type="PROSITE" id="PS50914">
    <property type="entry name" value="BON"/>
    <property type="match status" value="1"/>
</dbReference>
<gene>
    <name evidence="4" type="ORF">AZ78_0551</name>
</gene>
<dbReference type="InterPro" id="IPR007055">
    <property type="entry name" value="BON_dom"/>
</dbReference>
<sequence>MNNTHTHSIRIATAVLALALSGGAFAQSAGTPTGNDPATAAAKNDSAQPVSDTWITTKVKTELLASSEVSGTDIKVETVNGVVKLSGTANKAQAEKAKSIAQNIDGVKSVDTSGLMAGAKSAKK</sequence>
<feature type="domain" description="BON" evidence="3">
    <location>
        <begin position="51"/>
        <end position="119"/>
    </location>
</feature>
<feature type="signal peptide" evidence="2">
    <location>
        <begin position="1"/>
        <end position="26"/>
    </location>
</feature>
<feature type="region of interest" description="Disordered" evidence="1">
    <location>
        <begin position="27"/>
        <end position="50"/>
    </location>
</feature>
<keyword evidence="5" id="KW-1185">Reference proteome</keyword>
<dbReference type="SMART" id="SM00749">
    <property type="entry name" value="BON"/>
    <property type="match status" value="1"/>
</dbReference>
<evidence type="ECO:0000259" key="3">
    <source>
        <dbReference type="PROSITE" id="PS50914"/>
    </source>
</evidence>
<dbReference type="Pfam" id="PF04972">
    <property type="entry name" value="BON"/>
    <property type="match status" value="1"/>
</dbReference>
<dbReference type="Proteomes" id="UP000023435">
    <property type="component" value="Unassembled WGS sequence"/>
</dbReference>
<feature type="chain" id="PRO_5007163601" evidence="2">
    <location>
        <begin position="27"/>
        <end position="124"/>
    </location>
</feature>
<protein>
    <submittedName>
        <fullName evidence="4">Osmotically inducible protein Y</fullName>
    </submittedName>
</protein>
<dbReference type="Gene3D" id="3.30.1340.30">
    <property type="match status" value="1"/>
</dbReference>
<accession>A0A120AFH1</accession>
<dbReference type="OrthoDB" id="8910395at2"/>
<dbReference type="PANTHER" id="PTHR34606:SF15">
    <property type="entry name" value="BON DOMAIN-CONTAINING PROTEIN"/>
    <property type="match status" value="1"/>
</dbReference>
<dbReference type="InterPro" id="IPR051686">
    <property type="entry name" value="Lipoprotein_DolP"/>
</dbReference>
<evidence type="ECO:0000256" key="1">
    <source>
        <dbReference type="SAM" id="MobiDB-lite"/>
    </source>
</evidence>
<dbReference type="RefSeq" id="WP_036107438.1">
    <property type="nucleotide sequence ID" value="NZ_JAJA02000001.1"/>
</dbReference>
<dbReference type="PANTHER" id="PTHR34606">
    <property type="entry name" value="BON DOMAIN-CONTAINING PROTEIN"/>
    <property type="match status" value="1"/>
</dbReference>
<dbReference type="AlphaFoldDB" id="A0A120AFH1"/>
<reference evidence="4 5" key="1">
    <citation type="journal article" date="2014" name="Genome Announc.">
        <title>Draft Genome Sequence of Lysobacter capsici AZ78, a Bacterium Antagonistic to Plant-Pathogenic Oomycetes.</title>
        <authorList>
            <person name="Puopolo G."/>
            <person name="Sonego P."/>
            <person name="Engelen K."/>
            <person name="Pertot I."/>
        </authorList>
    </citation>
    <scope>NUCLEOTIDE SEQUENCE [LARGE SCALE GENOMIC DNA]</scope>
    <source>
        <strain evidence="4 5">AZ78</strain>
    </source>
</reference>
<proteinExistence type="predicted"/>
<keyword evidence="2" id="KW-0732">Signal</keyword>
<evidence type="ECO:0000313" key="5">
    <source>
        <dbReference type="Proteomes" id="UP000023435"/>
    </source>
</evidence>
<name>A0A120AFH1_9GAMM</name>
<evidence type="ECO:0000313" key="4">
    <source>
        <dbReference type="EMBL" id="KWS03005.1"/>
    </source>
</evidence>
<organism evidence="4 5">
    <name type="scientific">Lysobacter capsici AZ78</name>
    <dbReference type="NCBI Taxonomy" id="1444315"/>
    <lineage>
        <taxon>Bacteria</taxon>
        <taxon>Pseudomonadati</taxon>
        <taxon>Pseudomonadota</taxon>
        <taxon>Gammaproteobacteria</taxon>
        <taxon>Lysobacterales</taxon>
        <taxon>Lysobacteraceae</taxon>
        <taxon>Lysobacter</taxon>
    </lineage>
</organism>
<dbReference type="InterPro" id="IPR014004">
    <property type="entry name" value="Transpt-assoc_nodulatn_dom_bac"/>
</dbReference>
<dbReference type="EMBL" id="JAJA02000001">
    <property type="protein sequence ID" value="KWS03005.1"/>
    <property type="molecule type" value="Genomic_DNA"/>
</dbReference>
<evidence type="ECO:0000256" key="2">
    <source>
        <dbReference type="SAM" id="SignalP"/>
    </source>
</evidence>
<comment type="caution">
    <text evidence="4">The sequence shown here is derived from an EMBL/GenBank/DDBJ whole genome shotgun (WGS) entry which is preliminary data.</text>
</comment>